<sequence length="266" mass="27615">MSGEDRRTGAPQGPPWSLDLLADLHAGVLDEQTADELRSQVQDDPEAREILAALDATSEDLAELPPLTIPDDVSARIDAALENEVRAWAEQQQHAAAPAAPAAEQGAQVIDFAAAKQRRRRRFTLGAGLVGVAAAAAAVVFAAMPSSTEVGTPQAQPPTSSAPGEKPPLALQGDQVHLNGQQFAEVFSSRQYQGALNNPQQLLGCLQANGVSSGKPLGAREITLDGKPAQLLVLPGGETGKFRLLAVAPDCGPDNPAKISDSTFGG</sequence>
<feature type="compositionally biased region" description="Polar residues" evidence="1">
    <location>
        <begin position="148"/>
        <end position="162"/>
    </location>
</feature>
<evidence type="ECO:0000256" key="2">
    <source>
        <dbReference type="SAM" id="Phobius"/>
    </source>
</evidence>
<name>A0ABT4V5I9_9PSEU</name>
<evidence type="ECO:0000313" key="3">
    <source>
        <dbReference type="EMBL" id="MDA3628577.1"/>
    </source>
</evidence>
<keyword evidence="2" id="KW-0812">Transmembrane</keyword>
<protein>
    <recommendedName>
        <fullName evidence="5">Anti-sigma factor</fullName>
    </recommendedName>
</protein>
<keyword evidence="2" id="KW-1133">Transmembrane helix</keyword>
<feature type="region of interest" description="Disordered" evidence="1">
    <location>
        <begin position="148"/>
        <end position="169"/>
    </location>
</feature>
<evidence type="ECO:0000256" key="1">
    <source>
        <dbReference type="SAM" id="MobiDB-lite"/>
    </source>
</evidence>
<reference evidence="3 4" key="1">
    <citation type="submission" date="2022-11" db="EMBL/GenBank/DDBJ databases">
        <title>Draft genome sequence of Saccharopolyspora sp. WRP15-2 isolated from rhizosphere soils of wild rice in Thailand.</title>
        <authorList>
            <person name="Duangmal K."/>
            <person name="Kammanee S."/>
            <person name="Muangham S."/>
        </authorList>
    </citation>
    <scope>NUCLEOTIDE SEQUENCE [LARGE SCALE GENOMIC DNA]</scope>
    <source>
        <strain evidence="3 4">WRP15-2</strain>
    </source>
</reference>
<dbReference type="RefSeq" id="WP_270951485.1">
    <property type="nucleotide sequence ID" value="NZ_JAQGLA010000048.1"/>
</dbReference>
<dbReference type="EMBL" id="JAQGLA010000048">
    <property type="protein sequence ID" value="MDA3628577.1"/>
    <property type="molecule type" value="Genomic_DNA"/>
</dbReference>
<gene>
    <name evidence="3" type="ORF">OU415_24305</name>
</gene>
<proteinExistence type="predicted"/>
<accession>A0ABT4V5I9</accession>
<dbReference type="Proteomes" id="UP001210380">
    <property type="component" value="Unassembled WGS sequence"/>
</dbReference>
<keyword evidence="4" id="KW-1185">Reference proteome</keyword>
<feature type="transmembrane region" description="Helical" evidence="2">
    <location>
        <begin position="123"/>
        <end position="144"/>
    </location>
</feature>
<evidence type="ECO:0000313" key="4">
    <source>
        <dbReference type="Proteomes" id="UP001210380"/>
    </source>
</evidence>
<organism evidence="3 4">
    <name type="scientific">Saccharopolyspora oryzae</name>
    <dbReference type="NCBI Taxonomy" id="2997343"/>
    <lineage>
        <taxon>Bacteria</taxon>
        <taxon>Bacillati</taxon>
        <taxon>Actinomycetota</taxon>
        <taxon>Actinomycetes</taxon>
        <taxon>Pseudonocardiales</taxon>
        <taxon>Pseudonocardiaceae</taxon>
        <taxon>Saccharopolyspora</taxon>
    </lineage>
</organism>
<evidence type="ECO:0008006" key="5">
    <source>
        <dbReference type="Google" id="ProtNLM"/>
    </source>
</evidence>
<comment type="caution">
    <text evidence="3">The sequence shown here is derived from an EMBL/GenBank/DDBJ whole genome shotgun (WGS) entry which is preliminary data.</text>
</comment>
<keyword evidence="2" id="KW-0472">Membrane</keyword>